<evidence type="ECO:0000256" key="8">
    <source>
        <dbReference type="ARBA" id="ARBA00023136"/>
    </source>
</evidence>
<name>A0A811N5R1_9POAL</name>
<evidence type="ECO:0000313" key="11">
    <source>
        <dbReference type="Proteomes" id="UP000604825"/>
    </source>
</evidence>
<gene>
    <name evidence="10" type="ORF">NCGR_LOCUS13168</name>
</gene>
<accession>A0A811N5R1</accession>
<sequence length="189" mass="20988">MAHSFRGRHNEQERSNSTLRSAMRLGRGSASSAGSDVDCLYGYARAFGSNLLVLPVFVHTSPPPDIRRPATRDGEPLQQSFAMSTALKAFLNSPVGPKTTHFWGPVANWGFVIAGLVDMNKPPEMISGNMTAAMCVYSGLFMRFAWMVQPRNYLLLACHASNESVQLYQLSRWARAQGYMEKKEPEAQQ</sequence>
<evidence type="ECO:0000256" key="2">
    <source>
        <dbReference type="ARBA" id="ARBA00006416"/>
    </source>
</evidence>
<dbReference type="InterPro" id="IPR005336">
    <property type="entry name" value="MPC"/>
</dbReference>
<reference evidence="10" key="1">
    <citation type="submission" date="2020-10" db="EMBL/GenBank/DDBJ databases">
        <authorList>
            <person name="Han B."/>
            <person name="Lu T."/>
            <person name="Zhao Q."/>
            <person name="Huang X."/>
            <person name="Zhao Y."/>
        </authorList>
    </citation>
    <scope>NUCLEOTIDE SEQUENCE</scope>
</reference>
<dbReference type="OrthoDB" id="1697690at2759"/>
<evidence type="ECO:0000256" key="5">
    <source>
        <dbReference type="ARBA" id="ARBA00022792"/>
    </source>
</evidence>
<dbReference type="PANTHER" id="PTHR14154">
    <property type="entry name" value="UPF0041 BRAIN PROTEIN 44-RELATED"/>
    <property type="match status" value="1"/>
</dbReference>
<dbReference type="AlphaFoldDB" id="A0A811N5R1"/>
<evidence type="ECO:0000256" key="9">
    <source>
        <dbReference type="RuleBase" id="RU363100"/>
    </source>
</evidence>
<comment type="caution">
    <text evidence="10">The sequence shown here is derived from an EMBL/GenBank/DDBJ whole genome shotgun (WGS) entry which is preliminary data.</text>
</comment>
<evidence type="ECO:0000256" key="4">
    <source>
        <dbReference type="ARBA" id="ARBA00022692"/>
    </source>
</evidence>
<keyword evidence="8" id="KW-0472">Membrane</keyword>
<evidence type="ECO:0000256" key="3">
    <source>
        <dbReference type="ARBA" id="ARBA00022448"/>
    </source>
</evidence>
<evidence type="ECO:0000313" key="10">
    <source>
        <dbReference type="EMBL" id="CAD6219530.1"/>
    </source>
</evidence>
<evidence type="ECO:0000256" key="1">
    <source>
        <dbReference type="ARBA" id="ARBA00004448"/>
    </source>
</evidence>
<dbReference type="Proteomes" id="UP000604825">
    <property type="component" value="Unassembled WGS sequence"/>
</dbReference>
<keyword evidence="3 9" id="KW-0813">Transport</keyword>
<keyword evidence="4" id="KW-0812">Transmembrane</keyword>
<dbReference type="GO" id="GO:0006850">
    <property type="term" value="P:pyruvate import into mitochondria"/>
    <property type="evidence" value="ECO:0007669"/>
    <property type="project" value="InterPro"/>
</dbReference>
<proteinExistence type="inferred from homology"/>
<organism evidence="10 11">
    <name type="scientific">Miscanthus lutarioriparius</name>
    <dbReference type="NCBI Taxonomy" id="422564"/>
    <lineage>
        <taxon>Eukaryota</taxon>
        <taxon>Viridiplantae</taxon>
        <taxon>Streptophyta</taxon>
        <taxon>Embryophyta</taxon>
        <taxon>Tracheophyta</taxon>
        <taxon>Spermatophyta</taxon>
        <taxon>Magnoliopsida</taxon>
        <taxon>Liliopsida</taxon>
        <taxon>Poales</taxon>
        <taxon>Poaceae</taxon>
        <taxon>PACMAD clade</taxon>
        <taxon>Panicoideae</taxon>
        <taxon>Andropogonodae</taxon>
        <taxon>Andropogoneae</taxon>
        <taxon>Saccharinae</taxon>
        <taxon>Miscanthus</taxon>
    </lineage>
</organism>
<evidence type="ECO:0000256" key="6">
    <source>
        <dbReference type="ARBA" id="ARBA00022989"/>
    </source>
</evidence>
<keyword evidence="5 9" id="KW-0999">Mitochondrion inner membrane</keyword>
<dbReference type="EMBL" id="CAJGYO010000003">
    <property type="protein sequence ID" value="CAD6219530.1"/>
    <property type="molecule type" value="Genomic_DNA"/>
</dbReference>
<keyword evidence="11" id="KW-1185">Reference proteome</keyword>
<comment type="subcellular location">
    <subcellularLocation>
        <location evidence="1 9">Mitochondrion inner membrane</location>
        <topology evidence="1 9">Multi-pass membrane protein</topology>
    </subcellularLocation>
</comment>
<comment type="similarity">
    <text evidence="2 9">Belongs to the mitochondrial pyruvate carrier (MPC) (TC 2.A.105) family.</text>
</comment>
<protein>
    <recommendedName>
        <fullName evidence="9">Mitochondrial pyruvate carrier</fullName>
    </recommendedName>
</protein>
<dbReference type="GO" id="GO:0005743">
    <property type="term" value="C:mitochondrial inner membrane"/>
    <property type="evidence" value="ECO:0007669"/>
    <property type="project" value="UniProtKB-SubCell"/>
</dbReference>
<keyword evidence="7 9" id="KW-0496">Mitochondrion</keyword>
<evidence type="ECO:0000256" key="7">
    <source>
        <dbReference type="ARBA" id="ARBA00023128"/>
    </source>
</evidence>
<comment type="function">
    <text evidence="9">Mediates the uptake of pyruvate into mitochondria.</text>
</comment>
<dbReference type="Pfam" id="PF03650">
    <property type="entry name" value="MPC"/>
    <property type="match status" value="1"/>
</dbReference>
<keyword evidence="6" id="KW-1133">Transmembrane helix</keyword>